<feature type="transmembrane region" description="Helical" evidence="1">
    <location>
        <begin position="369"/>
        <end position="393"/>
    </location>
</feature>
<keyword evidence="1" id="KW-0812">Transmembrane</keyword>
<comment type="caution">
    <text evidence="2">The sequence shown here is derived from an EMBL/GenBank/DDBJ whole genome shotgun (WGS) entry which is preliminary data.</text>
</comment>
<accession>A0A923L8V6</accession>
<organism evidence="2 3">
    <name type="scientific">Ornithinibacillus hominis</name>
    <dbReference type="NCBI Taxonomy" id="2763055"/>
    <lineage>
        <taxon>Bacteria</taxon>
        <taxon>Bacillati</taxon>
        <taxon>Bacillota</taxon>
        <taxon>Bacilli</taxon>
        <taxon>Bacillales</taxon>
        <taxon>Bacillaceae</taxon>
        <taxon>Ornithinibacillus</taxon>
    </lineage>
</organism>
<feature type="transmembrane region" description="Helical" evidence="1">
    <location>
        <begin position="225"/>
        <end position="255"/>
    </location>
</feature>
<reference evidence="2" key="1">
    <citation type="submission" date="2020-08" db="EMBL/GenBank/DDBJ databases">
        <title>Genome public.</title>
        <authorList>
            <person name="Liu C."/>
            <person name="Sun Q."/>
        </authorList>
    </citation>
    <scope>NUCLEOTIDE SEQUENCE</scope>
    <source>
        <strain evidence="2">BX22</strain>
    </source>
</reference>
<dbReference type="EMBL" id="JACOOL010000020">
    <property type="protein sequence ID" value="MBC5638712.1"/>
    <property type="molecule type" value="Genomic_DNA"/>
</dbReference>
<evidence type="ECO:0000313" key="2">
    <source>
        <dbReference type="EMBL" id="MBC5638712.1"/>
    </source>
</evidence>
<dbReference type="AlphaFoldDB" id="A0A923L8V6"/>
<keyword evidence="1" id="KW-0472">Membrane</keyword>
<keyword evidence="1" id="KW-1133">Transmembrane helix</keyword>
<name>A0A923L8V6_9BACI</name>
<sequence length="412" mass="48036">MVRLSFFEFRKHFMKKSLVIVIICFSLLNIAKIYSEYHEKSLLSPSANPEWQELYWNEIYEQFKGVMTDKKIETLMSIYKPLEQQTADKTASTETNNPNTFTGNLYYDHLFFKWNFVDPMEYSYMYKQYANDVVKNAKENVTFFESLGNDYEYKKNKIILNRFQGRSIDSFFYTEMFQYYIHYDFSAFLVILICLYALMSVFVTEKETEMNVLLLTTKAGGKKTIFAKLFSASVFVIAVSFWFGIIDFIAFASFFGSLEALFSPIYAIENFANTPLDINLGEYALLSLVVKTIGFLIVSYLVLFISLFFKNALLPFITNLFFMFGFIYFQEAYMGSEQIIFKVINPFSLVVHRDLFGGTEFVNLFGFPILSYTAAIFLGVIWGGIFLLAILIFQRKNTIYRIGVKKRVDMVV</sequence>
<feature type="transmembrane region" description="Helical" evidence="1">
    <location>
        <begin position="312"/>
        <end position="329"/>
    </location>
</feature>
<gene>
    <name evidence="2" type="ORF">H8S33_18225</name>
</gene>
<evidence type="ECO:0000313" key="3">
    <source>
        <dbReference type="Proteomes" id="UP000637359"/>
    </source>
</evidence>
<dbReference type="Proteomes" id="UP000637359">
    <property type="component" value="Unassembled WGS sequence"/>
</dbReference>
<proteinExistence type="predicted"/>
<protein>
    <submittedName>
        <fullName evidence="2">ABC transporter permease</fullName>
    </submittedName>
</protein>
<keyword evidence="3" id="KW-1185">Reference proteome</keyword>
<evidence type="ECO:0000256" key="1">
    <source>
        <dbReference type="SAM" id="Phobius"/>
    </source>
</evidence>
<feature type="transmembrane region" description="Helical" evidence="1">
    <location>
        <begin position="185"/>
        <end position="204"/>
    </location>
</feature>
<feature type="transmembrane region" description="Helical" evidence="1">
    <location>
        <begin position="283"/>
        <end position="305"/>
    </location>
</feature>